<dbReference type="PRINTS" id="PR00245">
    <property type="entry name" value="OLFACTORYR"/>
</dbReference>
<dbReference type="PROSITE" id="PS00237">
    <property type="entry name" value="G_PROTEIN_RECEP_F1_1"/>
    <property type="match status" value="1"/>
</dbReference>
<evidence type="ECO:0000256" key="5">
    <source>
        <dbReference type="ARBA" id="ARBA00022989"/>
    </source>
</evidence>
<dbReference type="GeneTree" id="ENSGT01140000282496"/>
<dbReference type="FunFam" id="1.20.1070.10:FF:000015">
    <property type="entry name" value="Olfactory receptor"/>
    <property type="match status" value="1"/>
</dbReference>
<keyword evidence="7 11" id="KW-0472">Membrane</keyword>
<dbReference type="AlphaFoldDB" id="A0A8C4YIH7"/>
<organism evidence="13 14">
    <name type="scientific">Gopherus evgoodei</name>
    <name type="common">Goodes thornscrub tortoise</name>
    <dbReference type="NCBI Taxonomy" id="1825980"/>
    <lineage>
        <taxon>Eukaryota</taxon>
        <taxon>Metazoa</taxon>
        <taxon>Chordata</taxon>
        <taxon>Craniata</taxon>
        <taxon>Vertebrata</taxon>
        <taxon>Euteleostomi</taxon>
        <taxon>Archelosauria</taxon>
        <taxon>Testudinata</taxon>
        <taxon>Testudines</taxon>
        <taxon>Cryptodira</taxon>
        <taxon>Durocryptodira</taxon>
        <taxon>Testudinoidea</taxon>
        <taxon>Testudinidae</taxon>
        <taxon>Gopherus</taxon>
    </lineage>
</organism>
<keyword evidence="8 10" id="KW-0675">Receptor</keyword>
<evidence type="ECO:0000256" key="6">
    <source>
        <dbReference type="ARBA" id="ARBA00023040"/>
    </source>
</evidence>
<dbReference type="CDD" id="cd15231">
    <property type="entry name" value="7tmA_OR5V1-like"/>
    <property type="match status" value="1"/>
</dbReference>
<proteinExistence type="inferred from homology"/>
<accession>A0A8C4YIH7</accession>
<feature type="transmembrane region" description="Helical" evidence="11">
    <location>
        <begin position="240"/>
        <end position="262"/>
    </location>
</feature>
<evidence type="ECO:0000259" key="12">
    <source>
        <dbReference type="PROSITE" id="PS50262"/>
    </source>
</evidence>
<evidence type="ECO:0000256" key="7">
    <source>
        <dbReference type="ARBA" id="ARBA00023136"/>
    </source>
</evidence>
<dbReference type="Ensembl" id="ENSGEVT00005026928.1">
    <property type="protein sequence ID" value="ENSGEVP00005025620.1"/>
    <property type="gene ID" value="ENSGEVG00005018169.1"/>
</dbReference>
<keyword evidence="4 11" id="KW-0552">Olfaction</keyword>
<name>A0A8C4YIH7_9SAUR</name>
<feature type="transmembrane region" description="Helical" evidence="11">
    <location>
        <begin position="26"/>
        <end position="50"/>
    </location>
</feature>
<keyword evidence="14" id="KW-1185">Reference proteome</keyword>
<evidence type="ECO:0000256" key="2">
    <source>
        <dbReference type="ARBA" id="ARBA00022475"/>
    </source>
</evidence>
<dbReference type="InterPro" id="IPR017452">
    <property type="entry name" value="GPCR_Rhodpsn_7TM"/>
</dbReference>
<keyword evidence="5 11" id="KW-1133">Transmembrane helix</keyword>
<dbReference type="GO" id="GO:0004930">
    <property type="term" value="F:G protein-coupled receptor activity"/>
    <property type="evidence" value="ECO:0007669"/>
    <property type="project" value="UniProtKB-KW"/>
</dbReference>
<evidence type="ECO:0000256" key="10">
    <source>
        <dbReference type="RuleBase" id="RU000688"/>
    </source>
</evidence>
<comment type="similarity">
    <text evidence="10">Belongs to the G-protein coupled receptor 1 family.</text>
</comment>
<evidence type="ECO:0000256" key="11">
    <source>
        <dbReference type="RuleBase" id="RU363047"/>
    </source>
</evidence>
<dbReference type="Pfam" id="PF13853">
    <property type="entry name" value="7tm_4"/>
    <property type="match status" value="1"/>
</dbReference>
<feature type="transmembrane region" description="Helical" evidence="11">
    <location>
        <begin position="62"/>
        <end position="83"/>
    </location>
</feature>
<keyword evidence="3 10" id="KW-0812">Transmembrane</keyword>
<dbReference type="InterPro" id="IPR000725">
    <property type="entry name" value="Olfact_rcpt"/>
</dbReference>
<dbReference type="PROSITE" id="PS50262">
    <property type="entry name" value="G_PROTEIN_RECEP_F1_2"/>
    <property type="match status" value="1"/>
</dbReference>
<evidence type="ECO:0000256" key="4">
    <source>
        <dbReference type="ARBA" id="ARBA00022725"/>
    </source>
</evidence>
<comment type="subcellular location">
    <subcellularLocation>
        <location evidence="1 11">Cell membrane</location>
        <topology evidence="1 11">Multi-pass membrane protein</topology>
    </subcellularLocation>
</comment>
<feature type="transmembrane region" description="Helical" evidence="11">
    <location>
        <begin position="103"/>
        <end position="122"/>
    </location>
</feature>
<keyword evidence="2 11" id="KW-1003">Cell membrane</keyword>
<dbReference type="OrthoDB" id="9895897at2759"/>
<keyword evidence="9 10" id="KW-0807">Transducer</keyword>
<reference evidence="13" key="1">
    <citation type="submission" date="2025-08" db="UniProtKB">
        <authorList>
            <consortium name="Ensembl"/>
        </authorList>
    </citation>
    <scope>IDENTIFICATION</scope>
</reference>
<evidence type="ECO:0000313" key="14">
    <source>
        <dbReference type="Proteomes" id="UP000694390"/>
    </source>
</evidence>
<dbReference type="Proteomes" id="UP000694390">
    <property type="component" value="Unassembled WGS sequence"/>
</dbReference>
<dbReference type="InterPro" id="IPR000276">
    <property type="entry name" value="GPCR_Rhodpsn"/>
</dbReference>
<reference evidence="13" key="2">
    <citation type="submission" date="2025-09" db="UniProtKB">
        <authorList>
            <consortium name="Ensembl"/>
        </authorList>
    </citation>
    <scope>IDENTIFICATION</scope>
</reference>
<dbReference type="InterPro" id="IPR050516">
    <property type="entry name" value="Olfactory_GPCR"/>
</dbReference>
<evidence type="ECO:0000313" key="13">
    <source>
        <dbReference type="Ensembl" id="ENSGEVP00005025620.1"/>
    </source>
</evidence>
<evidence type="ECO:0000256" key="1">
    <source>
        <dbReference type="ARBA" id="ARBA00004651"/>
    </source>
</evidence>
<evidence type="ECO:0000256" key="8">
    <source>
        <dbReference type="ARBA" id="ARBA00023170"/>
    </source>
</evidence>
<protein>
    <recommendedName>
        <fullName evidence="11">Olfactory receptor</fullName>
    </recommendedName>
</protein>
<evidence type="ECO:0000256" key="9">
    <source>
        <dbReference type="ARBA" id="ARBA00023224"/>
    </source>
</evidence>
<keyword evidence="11" id="KW-0716">Sensory transduction</keyword>
<dbReference type="PANTHER" id="PTHR26452">
    <property type="entry name" value="OLFACTORY RECEPTOR"/>
    <property type="match status" value="1"/>
</dbReference>
<feature type="domain" description="G-protein coupled receptors family 1 profile" evidence="12">
    <location>
        <begin position="41"/>
        <end position="292"/>
    </location>
</feature>
<evidence type="ECO:0000256" key="3">
    <source>
        <dbReference type="ARBA" id="ARBA00022692"/>
    </source>
</evidence>
<feature type="transmembrane region" description="Helical" evidence="11">
    <location>
        <begin position="199"/>
        <end position="228"/>
    </location>
</feature>
<dbReference type="PRINTS" id="PR00237">
    <property type="entry name" value="GPCRRHODOPSN"/>
</dbReference>
<dbReference type="GO" id="GO:0005886">
    <property type="term" value="C:plasma membrane"/>
    <property type="evidence" value="ECO:0007669"/>
    <property type="project" value="UniProtKB-SubCell"/>
</dbReference>
<keyword evidence="6 10" id="KW-0297">G-protein coupled receptor</keyword>
<feature type="transmembrane region" description="Helical" evidence="11">
    <location>
        <begin position="274"/>
        <end position="294"/>
    </location>
</feature>
<sequence>MEDENRTSVSEFILVGLSGRLRMQRLLFAAILATYLATLAGNLLIVGLVWADSCLHTPMYFFLSHLSFLEIYICYISVTLPYMLNKLLEEEKTISFQACFTQLYFLITFVGVECILLAIMAYDRYLAICHPLRYAALMSRKTCLQLVVASWTCSLLNSALHTGLTSVLPFCASHHIAHLFCDVPQLLKLSCSDTSLNKVVLLAVTVLLGTIPFLCIVVSYVAIARAVLQIRFAQAQQKAFSTCVSHLAVVTLFYTTCMFNYNRPTSGHPLYVDTLASLLYNVVTPMLNPLIYSLRNKEVKAALKHAIGQTKLLSKSMRA</sequence>
<dbReference type="Gene3D" id="1.20.1070.10">
    <property type="entry name" value="Rhodopsin 7-helix transmembrane proteins"/>
    <property type="match status" value="1"/>
</dbReference>
<dbReference type="GO" id="GO:0004984">
    <property type="term" value="F:olfactory receptor activity"/>
    <property type="evidence" value="ECO:0007669"/>
    <property type="project" value="InterPro"/>
</dbReference>
<dbReference type="SUPFAM" id="SSF81321">
    <property type="entry name" value="Family A G protein-coupled receptor-like"/>
    <property type="match status" value="1"/>
</dbReference>